<dbReference type="PANTHER" id="PTHR12154">
    <property type="entry name" value="GLYCOSYL TRANSFERASE-RELATED"/>
    <property type="match status" value="1"/>
</dbReference>
<dbReference type="GO" id="GO:0004577">
    <property type="term" value="F:N-acetylglucosaminyldiphosphodolichol N-acetylglucosaminyltransferase activity"/>
    <property type="evidence" value="ECO:0007669"/>
    <property type="project" value="TreeGrafter"/>
</dbReference>
<dbReference type="NCBIfam" id="NF041549">
    <property type="entry name" value="PssD"/>
    <property type="match status" value="1"/>
</dbReference>
<dbReference type="AlphaFoldDB" id="A0A2V5IMI4"/>
<dbReference type="InterPro" id="IPR013969">
    <property type="entry name" value="Oligosacch_biosynth_Alg14"/>
</dbReference>
<evidence type="ECO:0000256" key="2">
    <source>
        <dbReference type="ARBA" id="ARBA00022692"/>
    </source>
</evidence>
<dbReference type="Gene3D" id="3.40.50.2000">
    <property type="entry name" value="Glycogen Phosphorylase B"/>
    <property type="match status" value="1"/>
</dbReference>
<accession>A0A2V5IMI4</accession>
<evidence type="ECO:0000256" key="4">
    <source>
        <dbReference type="ARBA" id="ARBA00022989"/>
    </source>
</evidence>
<keyword evidence="4" id="KW-1133">Transmembrane helix</keyword>
<dbReference type="Proteomes" id="UP000247980">
    <property type="component" value="Unassembled WGS sequence"/>
</dbReference>
<evidence type="ECO:0000313" key="7">
    <source>
        <dbReference type="Proteomes" id="UP000247980"/>
    </source>
</evidence>
<dbReference type="Pfam" id="PF08660">
    <property type="entry name" value="Alg14"/>
    <property type="match status" value="1"/>
</dbReference>
<dbReference type="PANTHER" id="PTHR12154:SF4">
    <property type="entry name" value="UDP-N-ACETYLGLUCOSAMINE TRANSFERASE SUBUNIT ALG14 HOMOLOG"/>
    <property type="match status" value="1"/>
</dbReference>
<name>A0A2V5IMI4_9MICC</name>
<dbReference type="GO" id="GO:0006488">
    <property type="term" value="P:dolichol-linked oligosaccharide biosynthetic process"/>
    <property type="evidence" value="ECO:0007669"/>
    <property type="project" value="InterPro"/>
</dbReference>
<organism evidence="6 7">
    <name type="scientific">Arthrobacter psychrolactophilus</name>
    <dbReference type="NCBI Taxonomy" id="92442"/>
    <lineage>
        <taxon>Bacteria</taxon>
        <taxon>Bacillati</taxon>
        <taxon>Actinomycetota</taxon>
        <taxon>Actinomycetes</taxon>
        <taxon>Micrococcales</taxon>
        <taxon>Micrococcaceae</taxon>
        <taxon>Arthrobacter</taxon>
    </lineage>
</organism>
<dbReference type="OrthoDB" id="555447at2"/>
<keyword evidence="7" id="KW-1185">Reference proteome</keyword>
<protein>
    <submittedName>
        <fullName evidence="6">UDP-N-acetylglucosamine--LPS N-acetylglucosamine transferase</fullName>
    </submittedName>
</protein>
<comment type="caution">
    <text evidence="6">The sequence shown here is derived from an EMBL/GenBank/DDBJ whole genome shotgun (WGS) entry which is preliminary data.</text>
</comment>
<evidence type="ECO:0000313" key="6">
    <source>
        <dbReference type="EMBL" id="PYI37321.1"/>
    </source>
</evidence>
<evidence type="ECO:0000256" key="5">
    <source>
        <dbReference type="ARBA" id="ARBA00023136"/>
    </source>
</evidence>
<dbReference type="SUPFAM" id="SSF53756">
    <property type="entry name" value="UDP-Glycosyltransferase/glycogen phosphorylase"/>
    <property type="match status" value="1"/>
</dbReference>
<proteinExistence type="predicted"/>
<sequence length="149" mass="16879">MKIVLVSSAGGHLAQLLPLEPWWSKHERTWVSFKLPEVESALAGEKVVWAYFPTTRSIVNATRNFFLAWPTLLKVRPDLVISDGAGVSVPFFLVAKVLRIKTVYLECFDRVEMPTLSGRICYPMSDIFCVQWPQQLRSYPDAINLGPVL</sequence>
<keyword evidence="3" id="KW-0256">Endoplasmic reticulum</keyword>
<reference evidence="6 7" key="1">
    <citation type="submission" date="2018-05" db="EMBL/GenBank/DDBJ databases">
        <title>Genetic diversity of glacier-inhabiting Cryobacterium bacteria in China and description of Cryobacterium mengkeensis sp. nov. and Arthrobacter glacialis sp. nov.</title>
        <authorList>
            <person name="Liu Q."/>
            <person name="Xin Y.-H."/>
        </authorList>
    </citation>
    <scope>NUCLEOTIDE SEQUENCE [LARGE SCALE GENOMIC DNA]</scope>
    <source>
        <strain evidence="6 7">B7</strain>
    </source>
</reference>
<evidence type="ECO:0000256" key="1">
    <source>
        <dbReference type="ARBA" id="ARBA00004389"/>
    </source>
</evidence>
<dbReference type="EMBL" id="QJVC01000024">
    <property type="protein sequence ID" value="PYI37321.1"/>
    <property type="molecule type" value="Genomic_DNA"/>
</dbReference>
<keyword evidence="6" id="KW-0808">Transferase</keyword>
<keyword evidence="2" id="KW-0812">Transmembrane</keyword>
<dbReference type="RefSeq" id="WP_110486564.1">
    <property type="nucleotide sequence ID" value="NZ_QJVC01000024.1"/>
</dbReference>
<keyword evidence="5" id="KW-0472">Membrane</keyword>
<evidence type="ECO:0000256" key="3">
    <source>
        <dbReference type="ARBA" id="ARBA00022824"/>
    </source>
</evidence>
<gene>
    <name evidence="6" type="ORF">CVS30_16025</name>
</gene>
<comment type="subcellular location">
    <subcellularLocation>
        <location evidence="1">Endoplasmic reticulum membrane</location>
        <topology evidence="1">Single-pass membrane protein</topology>
    </subcellularLocation>
</comment>